<evidence type="ECO:0000256" key="8">
    <source>
        <dbReference type="SAM" id="MobiDB-lite"/>
    </source>
</evidence>
<dbReference type="CDD" id="cd14704">
    <property type="entry name" value="bZIP_HY5-like"/>
    <property type="match status" value="1"/>
</dbReference>
<evidence type="ECO:0000313" key="11">
    <source>
        <dbReference type="EMBL" id="KAG6644804.1"/>
    </source>
</evidence>
<evidence type="ECO:0000256" key="5">
    <source>
        <dbReference type="ARBA" id="ARBA00023125"/>
    </source>
</evidence>
<keyword evidence="9" id="KW-0812">Transmembrane</keyword>
<organism evidence="11 12">
    <name type="scientific">Carya illinoinensis</name>
    <name type="common">Pecan</name>
    <dbReference type="NCBI Taxonomy" id="32201"/>
    <lineage>
        <taxon>Eukaryota</taxon>
        <taxon>Viridiplantae</taxon>
        <taxon>Streptophyta</taxon>
        <taxon>Embryophyta</taxon>
        <taxon>Tracheophyta</taxon>
        <taxon>Spermatophyta</taxon>
        <taxon>Magnoliopsida</taxon>
        <taxon>eudicotyledons</taxon>
        <taxon>Gunneridae</taxon>
        <taxon>Pentapetalae</taxon>
        <taxon>rosids</taxon>
        <taxon>fabids</taxon>
        <taxon>Fagales</taxon>
        <taxon>Juglandaceae</taxon>
        <taxon>Carya</taxon>
    </lineage>
</organism>
<comment type="similarity">
    <text evidence="3">Belongs to the bZIP family.</text>
</comment>
<dbReference type="Proteomes" id="UP000811609">
    <property type="component" value="Chromosome 8"/>
</dbReference>
<feature type="domain" description="BZIP" evidence="10">
    <location>
        <begin position="204"/>
        <end position="246"/>
    </location>
</feature>
<evidence type="ECO:0000256" key="4">
    <source>
        <dbReference type="ARBA" id="ARBA00023015"/>
    </source>
</evidence>
<evidence type="ECO:0000313" key="12">
    <source>
        <dbReference type="Proteomes" id="UP000811609"/>
    </source>
</evidence>
<dbReference type="GO" id="GO:0003677">
    <property type="term" value="F:DNA binding"/>
    <property type="evidence" value="ECO:0007669"/>
    <property type="project" value="UniProtKB-KW"/>
</dbReference>
<feature type="transmembrane region" description="Helical" evidence="9">
    <location>
        <begin position="280"/>
        <end position="304"/>
    </location>
</feature>
<dbReference type="InterPro" id="IPR004827">
    <property type="entry name" value="bZIP"/>
</dbReference>
<name>A0A8T1PSL4_CARIL</name>
<comment type="subcellular location">
    <subcellularLocation>
        <location evidence="2">Endoplasmic reticulum membrane</location>
        <topology evidence="2">Single-pass membrane protein</topology>
    </subcellularLocation>
    <subcellularLocation>
        <location evidence="1">Nucleus</location>
    </subcellularLocation>
</comment>
<keyword evidence="5" id="KW-0238">DNA-binding</keyword>
<sequence>MALEFVGPDLVALKIGLAELKVGQKRVLGQIRKPATPTSQLVRKQGKLSVSSLGTKERKTADAFSEKFLEDDDDIVGRINFDGLFDELPEGTNLFSIEPTVFDESSTAEAFTDSSRDSFSSWIDEIETMLMKDDDGEYGGVEPNKKFCDNFLADIIVDKSSREGSSEADKDSPCVSDDGSGHWDKEKTNEDNHGDGQVDTDNPLSKKRRRQLRNRDAAVRSRERKKMYVRDLEIKSRYLEGECLRLGRLLQCCYAENQALRLGLQSGSAFGASITKQESAVLLLESLLLGSLLWFLGIMCLFTLPTMPPSILKRVALEKVGKKNPGVALGGAKSKMFGFLMVQSFVKSRRCKASRMKMKPNYLVL</sequence>
<reference evidence="11" key="1">
    <citation type="submission" date="2020-12" db="EMBL/GenBank/DDBJ databases">
        <title>WGS assembly of Carya illinoinensis cv. Pawnee.</title>
        <authorList>
            <person name="Platts A."/>
            <person name="Shu S."/>
            <person name="Wright S."/>
            <person name="Barry K."/>
            <person name="Edger P."/>
            <person name="Pires J.C."/>
            <person name="Schmutz J."/>
        </authorList>
    </citation>
    <scope>NUCLEOTIDE SEQUENCE</scope>
    <source>
        <tissue evidence="11">Leaf</tissue>
    </source>
</reference>
<dbReference type="GO" id="GO:0005634">
    <property type="term" value="C:nucleus"/>
    <property type="evidence" value="ECO:0007669"/>
    <property type="project" value="UniProtKB-SubCell"/>
</dbReference>
<feature type="region of interest" description="Disordered" evidence="8">
    <location>
        <begin position="162"/>
        <end position="221"/>
    </location>
</feature>
<evidence type="ECO:0000256" key="1">
    <source>
        <dbReference type="ARBA" id="ARBA00004123"/>
    </source>
</evidence>
<evidence type="ECO:0000256" key="7">
    <source>
        <dbReference type="ARBA" id="ARBA00023242"/>
    </source>
</evidence>
<evidence type="ECO:0000259" key="10">
    <source>
        <dbReference type="PROSITE" id="PS50217"/>
    </source>
</evidence>
<keyword evidence="12" id="KW-1185">Reference proteome</keyword>
<keyword evidence="6" id="KW-0804">Transcription</keyword>
<dbReference type="GO" id="GO:0003700">
    <property type="term" value="F:DNA-binding transcription factor activity"/>
    <property type="evidence" value="ECO:0007669"/>
    <property type="project" value="InterPro"/>
</dbReference>
<feature type="compositionally biased region" description="Basic and acidic residues" evidence="8">
    <location>
        <begin position="179"/>
        <end position="196"/>
    </location>
</feature>
<comment type="caution">
    <text evidence="11">The sequence shown here is derived from an EMBL/GenBank/DDBJ whole genome shotgun (WGS) entry which is preliminary data.</text>
</comment>
<dbReference type="AlphaFoldDB" id="A0A8T1PSL4"/>
<keyword evidence="9" id="KW-1133">Transmembrane helix</keyword>
<dbReference type="EMBL" id="CM031816">
    <property type="protein sequence ID" value="KAG6644804.1"/>
    <property type="molecule type" value="Genomic_DNA"/>
</dbReference>
<dbReference type="GO" id="GO:0005789">
    <property type="term" value="C:endoplasmic reticulum membrane"/>
    <property type="evidence" value="ECO:0007669"/>
    <property type="project" value="UniProtKB-SubCell"/>
</dbReference>
<keyword evidence="7" id="KW-0539">Nucleus</keyword>
<accession>A0A8T1PSL4</accession>
<dbReference type="PROSITE" id="PS50217">
    <property type="entry name" value="BZIP"/>
    <property type="match status" value="1"/>
</dbReference>
<feature type="compositionally biased region" description="Basic and acidic residues" evidence="8">
    <location>
        <begin position="162"/>
        <end position="172"/>
    </location>
</feature>
<dbReference type="Pfam" id="PF00170">
    <property type="entry name" value="bZIP_1"/>
    <property type="match status" value="1"/>
</dbReference>
<dbReference type="PROSITE" id="PS00036">
    <property type="entry name" value="BZIP_BASIC"/>
    <property type="match status" value="1"/>
</dbReference>
<evidence type="ECO:0000256" key="6">
    <source>
        <dbReference type="ARBA" id="ARBA00023163"/>
    </source>
</evidence>
<evidence type="ECO:0000256" key="9">
    <source>
        <dbReference type="SAM" id="Phobius"/>
    </source>
</evidence>
<dbReference type="PANTHER" id="PTHR47416">
    <property type="entry name" value="BASIC-LEUCINE ZIPPER TRANSCRIPTION FACTOR F-RELATED"/>
    <property type="match status" value="1"/>
</dbReference>
<keyword evidence="9" id="KW-0472">Membrane</keyword>
<protein>
    <recommendedName>
        <fullName evidence="10">BZIP domain-containing protein</fullName>
    </recommendedName>
</protein>
<dbReference type="SMART" id="SM00338">
    <property type="entry name" value="BRLZ"/>
    <property type="match status" value="1"/>
</dbReference>
<proteinExistence type="inferred from homology"/>
<gene>
    <name evidence="11" type="ORF">CIPAW_08G078200</name>
</gene>
<keyword evidence="4" id="KW-0805">Transcription regulation</keyword>
<evidence type="ECO:0000256" key="2">
    <source>
        <dbReference type="ARBA" id="ARBA00004389"/>
    </source>
</evidence>
<dbReference type="PANTHER" id="PTHR47416:SF8">
    <property type="entry name" value="BASIC-LEUCINE ZIPPER TRANSCRIPTION FACTOR E-RELATED"/>
    <property type="match status" value="1"/>
</dbReference>
<evidence type="ECO:0000256" key="3">
    <source>
        <dbReference type="ARBA" id="ARBA00007163"/>
    </source>
</evidence>